<proteinExistence type="predicted"/>
<protein>
    <submittedName>
        <fullName evidence="2">Uncharacterized protein</fullName>
    </submittedName>
</protein>
<feature type="compositionally biased region" description="Low complexity" evidence="1">
    <location>
        <begin position="186"/>
        <end position="198"/>
    </location>
</feature>
<organism evidence="2">
    <name type="scientific">Amphora coffeiformis</name>
    <dbReference type="NCBI Taxonomy" id="265554"/>
    <lineage>
        <taxon>Eukaryota</taxon>
        <taxon>Sar</taxon>
        <taxon>Stramenopiles</taxon>
        <taxon>Ochrophyta</taxon>
        <taxon>Bacillariophyta</taxon>
        <taxon>Bacillariophyceae</taxon>
        <taxon>Bacillariophycidae</taxon>
        <taxon>Thalassiophysales</taxon>
        <taxon>Catenulaceae</taxon>
        <taxon>Amphora</taxon>
    </lineage>
</organism>
<evidence type="ECO:0000313" key="2">
    <source>
        <dbReference type="EMBL" id="CAE0420219.1"/>
    </source>
</evidence>
<feature type="compositionally biased region" description="Acidic residues" evidence="1">
    <location>
        <begin position="311"/>
        <end position="349"/>
    </location>
</feature>
<reference evidence="2" key="1">
    <citation type="submission" date="2021-01" db="EMBL/GenBank/DDBJ databases">
        <authorList>
            <person name="Corre E."/>
            <person name="Pelletier E."/>
            <person name="Niang G."/>
            <person name="Scheremetjew M."/>
            <person name="Finn R."/>
            <person name="Kale V."/>
            <person name="Holt S."/>
            <person name="Cochrane G."/>
            <person name="Meng A."/>
            <person name="Brown T."/>
            <person name="Cohen L."/>
        </authorList>
    </citation>
    <scope>NUCLEOTIDE SEQUENCE</scope>
    <source>
        <strain evidence="2">CCMP127</strain>
    </source>
</reference>
<feature type="region of interest" description="Disordered" evidence="1">
    <location>
        <begin position="296"/>
        <end position="395"/>
    </location>
</feature>
<dbReference type="EMBL" id="HBIM01022987">
    <property type="protein sequence ID" value="CAE0420219.1"/>
    <property type="molecule type" value="Transcribed_RNA"/>
</dbReference>
<name>A0A7S3PBD2_9STRA</name>
<gene>
    <name evidence="2" type="ORF">ACOF00016_LOCUS17006</name>
</gene>
<evidence type="ECO:0000256" key="1">
    <source>
        <dbReference type="SAM" id="MobiDB-lite"/>
    </source>
</evidence>
<accession>A0A7S3PBD2</accession>
<dbReference type="AlphaFoldDB" id="A0A7S3PBD2"/>
<sequence length="395" mass="42553">MSEEMIKRQRAALLLQAGKGSRAATSSVNGGKATPTPVRQTPQQAAAAAMLTEDQLLDRFIQRLHQRDDSRPDAAGAPTVPTALSRRILAKQGVGYLDHTVGAVVSAAGDRFLATILHQATACRDERLKGAELIKNAARTRQRHWEQYEADVEHRRKRKLDLQEKDAEICHNAIKAAEALKKFPPANSASSASNANSNKAEGGETTPSSSKKKKKKADDSAANSNANNGSRLKLHTQGGGDEASVNSIDEEEAYHRDYFGDVVAVGKGNGNAIDDEEEDMLILRDLSRPMEAWGFHVTGKQGLQPAMERSEDSEDESDGEEEDSEADGAPGEDDMDEDDVADDDDDADEMDGKRTPIPKSMADKKKASPASDSKRKSAAPSPVPTPTPNSEATKD</sequence>
<feature type="region of interest" description="Disordered" evidence="1">
    <location>
        <begin position="185"/>
        <end position="244"/>
    </location>
</feature>